<organism evidence="1 2">
    <name type="scientific">Escherichia coli O157:H7 (strain EC869)</name>
    <dbReference type="NCBI Taxonomy" id="478008"/>
    <lineage>
        <taxon>Bacteria</taxon>
        <taxon>Pseudomonadati</taxon>
        <taxon>Pseudomonadota</taxon>
        <taxon>Gammaproteobacteria</taxon>
        <taxon>Enterobacterales</taxon>
        <taxon>Enterobacteriaceae</taxon>
        <taxon>Escherichia</taxon>
    </lineage>
</organism>
<dbReference type="CDD" id="cd22321">
    <property type="entry name" value="EcoO109I-like"/>
    <property type="match status" value="1"/>
</dbReference>
<dbReference type="Gene3D" id="3.40.1560.10">
    <property type="entry name" value="type ii restriction endonuclease, domain 2"/>
    <property type="match status" value="1"/>
</dbReference>
<dbReference type="AlphaFoldDB" id="A0A0H3PUP7"/>
<dbReference type="Gene3D" id="1.10.3250.10">
    <property type="entry name" value="type ii restriction endonuclease, domain 1"/>
    <property type="match status" value="1"/>
</dbReference>
<dbReference type="BioCyc" id="ECOL478008-HMP:G76-487169-MONOMER"/>
<dbReference type="REBASE" id="42586">
    <property type="entry name" value="Eco869ORF5265P"/>
</dbReference>
<name>A0A0H3PUP7_ECO5C</name>
<accession>A0A0H3PUP7</accession>
<gene>
    <name evidence="1" type="ORF">ECH7EC869_5266</name>
</gene>
<dbReference type="InterPro" id="IPR011335">
    <property type="entry name" value="Restrct_endonuc-II-like"/>
</dbReference>
<proteinExistence type="predicted"/>
<dbReference type="SUPFAM" id="SSF52980">
    <property type="entry name" value="Restriction endonuclease-like"/>
    <property type="match status" value="1"/>
</dbReference>
<comment type="caution">
    <text evidence="1">The sequence shown here is derived from an EMBL/GenBank/DDBJ whole genome shotgun (WGS) entry which is preliminary data.</text>
</comment>
<reference evidence="1 2" key="1">
    <citation type="journal article" date="2011" name="Appl. Environ. Microbiol.">
        <title>Genome signatures of Escherichia coli O157:H7 isolates from the bovine host reservoir.</title>
        <authorList>
            <person name="Eppinger M."/>
            <person name="Mammel M.K."/>
            <person name="Leclerc J.E."/>
            <person name="Ravel J."/>
            <person name="Cebula T.A."/>
        </authorList>
    </citation>
    <scope>NUCLEOTIDE SEQUENCE [LARGE SCALE GENOMIC DNA]</scope>
    <source>
        <strain evidence="1 2">EC869</strain>
    </source>
</reference>
<dbReference type="InterPro" id="IPR012297">
    <property type="entry name" value="EcoO109IR_cat_dom_sf"/>
</dbReference>
<dbReference type="EMBL" id="ABHU01000001">
    <property type="protein sequence ID" value="EDU93181.1"/>
    <property type="molecule type" value="Genomic_DNA"/>
</dbReference>
<protein>
    <submittedName>
        <fullName evidence="1">EcoO109IR</fullName>
    </submittedName>
</protein>
<sequence>MNKQEVILKVQECAAWWILERQSKLTKLMSETMSINPFMTPFIFDYHSLNDFDELVEAIIAKHLMTGHDTGFGKLIDEKILPRVFGAYKLDKSYRAANEPFIHPCFDEIDHVIQRDDGRIELLSLKAGKWTIQLTMAVQLNKAFHEIINNYPGVADNIVVGVFYGNSHGLTDKYRILRGINTGANHNVIDIRDKVHVYAGKEFWSWLNNGEAETQHWVLEGIERAVKEADIKEKNKDLIEKFKEHVAKKYNEQVLNADGTAQWHKLLEMINE</sequence>
<dbReference type="Proteomes" id="UP000004641">
    <property type="component" value="Unassembled WGS sequence"/>
</dbReference>
<dbReference type="SMR" id="A0A0H3PUP7"/>
<evidence type="ECO:0000313" key="1">
    <source>
        <dbReference type="EMBL" id="EDU93181.1"/>
    </source>
</evidence>
<evidence type="ECO:0000313" key="2">
    <source>
        <dbReference type="Proteomes" id="UP000004641"/>
    </source>
</evidence>